<evidence type="ECO:0000313" key="5">
    <source>
        <dbReference type="EMBL" id="GLS43964.1"/>
    </source>
</evidence>
<dbReference type="EMBL" id="BSPG01000008">
    <property type="protein sequence ID" value="GLS43964.1"/>
    <property type="molecule type" value="Genomic_DNA"/>
</dbReference>
<dbReference type="InterPro" id="IPR036629">
    <property type="entry name" value="YjbJ_sf"/>
</dbReference>
<reference evidence="8" key="2">
    <citation type="journal article" date="2019" name="Int. J. Syst. Evol. Microbiol.">
        <title>The Global Catalogue of Microorganisms (GCM) 10K type strain sequencing project: providing services to taxonomists for standard genome sequencing and annotation.</title>
        <authorList>
            <consortium name="The Broad Institute Genomics Platform"/>
            <consortium name="The Broad Institute Genome Sequencing Center for Infectious Disease"/>
            <person name="Wu L."/>
            <person name="Ma J."/>
        </authorList>
    </citation>
    <scope>NUCLEOTIDE SEQUENCE [LARGE SCALE GENOMIC DNA]</scope>
    <source>
        <strain evidence="8">NBRC 107710</strain>
    </source>
</reference>
<dbReference type="Gene3D" id="1.10.1470.10">
    <property type="entry name" value="YjbJ"/>
    <property type="match status" value="1"/>
</dbReference>
<evidence type="ECO:0000313" key="8">
    <source>
        <dbReference type="Proteomes" id="UP001156881"/>
    </source>
</evidence>
<feature type="region of interest" description="Disordered" evidence="2">
    <location>
        <begin position="23"/>
        <end position="58"/>
    </location>
</feature>
<dbReference type="PANTHER" id="PTHR34977:SF1">
    <property type="entry name" value="UPF0337 PROTEIN YJBJ"/>
    <property type="match status" value="1"/>
</dbReference>
<feature type="transmembrane region" description="Helical" evidence="3">
    <location>
        <begin position="125"/>
        <end position="143"/>
    </location>
</feature>
<comment type="similarity">
    <text evidence="1">Belongs to the UPF0337 (CsbD) family.</text>
</comment>
<dbReference type="RefSeq" id="WP_183502809.1">
    <property type="nucleotide sequence ID" value="NZ_BSPG01000008.1"/>
</dbReference>
<evidence type="ECO:0000313" key="6">
    <source>
        <dbReference type="EMBL" id="MBB3901678.1"/>
    </source>
</evidence>
<proteinExistence type="inferred from homology"/>
<feature type="domain" description="CsbD-like" evidence="4">
    <location>
        <begin position="5"/>
        <end position="57"/>
    </location>
</feature>
<dbReference type="InterPro" id="IPR050423">
    <property type="entry name" value="UPF0337_stress_rsp"/>
</dbReference>
<dbReference type="Pfam" id="PF05532">
    <property type="entry name" value="CsbD"/>
    <property type="match status" value="1"/>
</dbReference>
<dbReference type="InterPro" id="IPR008462">
    <property type="entry name" value="CsbD"/>
</dbReference>
<evidence type="ECO:0000259" key="4">
    <source>
        <dbReference type="Pfam" id="PF05532"/>
    </source>
</evidence>
<evidence type="ECO:0000256" key="1">
    <source>
        <dbReference type="ARBA" id="ARBA00009129"/>
    </source>
</evidence>
<reference evidence="5" key="1">
    <citation type="journal article" date="2014" name="Int. J. Syst. Evol. Microbiol.">
        <title>Complete genome of a new Firmicutes species belonging to the dominant human colonic microbiota ('Ruminococcus bicirculans') reveals two chromosomes and a selective capacity to utilize plant glucans.</title>
        <authorList>
            <consortium name="NISC Comparative Sequencing Program"/>
            <person name="Wegmann U."/>
            <person name="Louis P."/>
            <person name="Goesmann A."/>
            <person name="Henrissat B."/>
            <person name="Duncan S.H."/>
            <person name="Flint H.J."/>
        </authorList>
    </citation>
    <scope>NUCLEOTIDE SEQUENCE</scope>
    <source>
        <strain evidence="5">NBRC 107710</strain>
    </source>
</reference>
<sequence length="147" mass="15993">MVDTDRVIGGAKELGGKVQSAIGDAVGSSRDSLEGRYRDVQGKAQQTYGEAKDKARDVADDASDYANDAYDRGTQYARDAYDRGADYARDAYDRGSDYARDAYDRSGDYVRDGHRAVTARVEENPMVALLIAGAVGYGLALLLHSRR</sequence>
<name>A0A7W6AFD0_9HYPH</name>
<feature type="compositionally biased region" description="Basic and acidic residues" evidence="2">
    <location>
        <begin position="31"/>
        <end position="41"/>
    </location>
</feature>
<dbReference type="AlphaFoldDB" id="A0A7W6AFD0"/>
<protein>
    <submittedName>
        <fullName evidence="5">UPF0337 protein</fullName>
    </submittedName>
    <submittedName>
        <fullName evidence="6">Uncharacterized protein YjbJ (UPF0337 family)</fullName>
    </submittedName>
</protein>
<dbReference type="PANTHER" id="PTHR34977">
    <property type="entry name" value="UPF0337 PROTEIN YJBJ"/>
    <property type="match status" value="1"/>
</dbReference>
<reference evidence="6 7" key="3">
    <citation type="submission" date="2020-08" db="EMBL/GenBank/DDBJ databases">
        <title>Genomic Encyclopedia of Type Strains, Phase IV (KMG-IV): sequencing the most valuable type-strain genomes for metagenomic binning, comparative biology and taxonomic classification.</title>
        <authorList>
            <person name="Goeker M."/>
        </authorList>
    </citation>
    <scope>NUCLEOTIDE SEQUENCE [LARGE SCALE GENOMIC DNA]</scope>
    <source>
        <strain evidence="6 7">DSM 24105</strain>
    </source>
</reference>
<dbReference type="Proteomes" id="UP000517759">
    <property type="component" value="Unassembled WGS sequence"/>
</dbReference>
<comment type="caution">
    <text evidence="6">The sequence shown here is derived from an EMBL/GenBank/DDBJ whole genome shotgun (WGS) entry which is preliminary data.</text>
</comment>
<keyword evidence="8" id="KW-1185">Reference proteome</keyword>
<accession>A0A7W6AFD0</accession>
<evidence type="ECO:0000256" key="2">
    <source>
        <dbReference type="SAM" id="MobiDB-lite"/>
    </source>
</evidence>
<gene>
    <name evidence="5" type="ORF">GCM10007884_19500</name>
    <name evidence="6" type="ORF">GGR33_001164</name>
</gene>
<dbReference type="SUPFAM" id="SSF69047">
    <property type="entry name" value="Hypothetical protein YjbJ"/>
    <property type="match status" value="1"/>
</dbReference>
<keyword evidence="3" id="KW-1133">Transmembrane helix</keyword>
<dbReference type="Proteomes" id="UP001156881">
    <property type="component" value="Unassembled WGS sequence"/>
</dbReference>
<dbReference type="EMBL" id="JACIDN010000002">
    <property type="protein sequence ID" value="MBB3901678.1"/>
    <property type="molecule type" value="Genomic_DNA"/>
</dbReference>
<evidence type="ECO:0000256" key="3">
    <source>
        <dbReference type="SAM" id="Phobius"/>
    </source>
</evidence>
<organism evidence="6 7">
    <name type="scientific">Methylobacterium brachythecii</name>
    <dbReference type="NCBI Taxonomy" id="1176177"/>
    <lineage>
        <taxon>Bacteria</taxon>
        <taxon>Pseudomonadati</taxon>
        <taxon>Pseudomonadota</taxon>
        <taxon>Alphaproteobacteria</taxon>
        <taxon>Hyphomicrobiales</taxon>
        <taxon>Methylobacteriaceae</taxon>
        <taxon>Methylobacterium</taxon>
    </lineage>
</organism>
<keyword evidence="3" id="KW-0472">Membrane</keyword>
<reference evidence="5" key="4">
    <citation type="submission" date="2023-01" db="EMBL/GenBank/DDBJ databases">
        <title>Draft genome sequence of Methylobacterium brachythecii strain NBRC 107710.</title>
        <authorList>
            <person name="Sun Q."/>
            <person name="Mori K."/>
        </authorList>
    </citation>
    <scope>NUCLEOTIDE SEQUENCE</scope>
    <source>
        <strain evidence="5">NBRC 107710</strain>
    </source>
</reference>
<evidence type="ECO:0000313" key="7">
    <source>
        <dbReference type="Proteomes" id="UP000517759"/>
    </source>
</evidence>
<keyword evidence="3" id="KW-0812">Transmembrane</keyword>